<name>A0AA37PH73_9PEZI</name>
<dbReference type="EMBL" id="BQXU01000061">
    <property type="protein sequence ID" value="GKT52123.1"/>
    <property type="molecule type" value="Genomic_DNA"/>
</dbReference>
<dbReference type="GeneID" id="73333106"/>
<gene>
    <name evidence="2" type="ORF">ColSpa_12304</name>
</gene>
<dbReference type="AlphaFoldDB" id="A0AA37PH73"/>
<sequence>MEGKEKDETIVGAAPEMDSRSGQSASIPVGNEGIKRDLESRHINMIAIAGMIVSLRPHPGRKLRVQK</sequence>
<protein>
    <submittedName>
        <fullName evidence="2">Uncharacterized protein</fullName>
    </submittedName>
</protein>
<proteinExistence type="predicted"/>
<reference evidence="2 3" key="1">
    <citation type="submission" date="2022-03" db="EMBL/GenBank/DDBJ databases">
        <title>Genome data of Colletotrichum spp.</title>
        <authorList>
            <person name="Utami Y.D."/>
            <person name="Hiruma K."/>
        </authorList>
    </citation>
    <scope>NUCLEOTIDE SEQUENCE [LARGE SCALE GENOMIC DNA]</scope>
    <source>
        <strain evidence="2 3">MAFF 239500</strain>
    </source>
</reference>
<comment type="caution">
    <text evidence="2">The sequence shown here is derived from an EMBL/GenBank/DDBJ whole genome shotgun (WGS) entry which is preliminary data.</text>
</comment>
<evidence type="ECO:0000256" key="1">
    <source>
        <dbReference type="SAM" id="MobiDB-lite"/>
    </source>
</evidence>
<accession>A0AA37PH73</accession>
<evidence type="ECO:0000313" key="2">
    <source>
        <dbReference type="EMBL" id="GKT52123.1"/>
    </source>
</evidence>
<evidence type="ECO:0000313" key="3">
    <source>
        <dbReference type="Proteomes" id="UP001055115"/>
    </source>
</evidence>
<organism evidence="2 3">
    <name type="scientific">Colletotrichum spaethianum</name>
    <dbReference type="NCBI Taxonomy" id="700344"/>
    <lineage>
        <taxon>Eukaryota</taxon>
        <taxon>Fungi</taxon>
        <taxon>Dikarya</taxon>
        <taxon>Ascomycota</taxon>
        <taxon>Pezizomycotina</taxon>
        <taxon>Sordariomycetes</taxon>
        <taxon>Hypocreomycetidae</taxon>
        <taxon>Glomerellales</taxon>
        <taxon>Glomerellaceae</taxon>
        <taxon>Colletotrichum</taxon>
        <taxon>Colletotrichum spaethianum species complex</taxon>
    </lineage>
</organism>
<feature type="region of interest" description="Disordered" evidence="1">
    <location>
        <begin position="1"/>
        <end position="33"/>
    </location>
</feature>
<dbReference type="Proteomes" id="UP001055115">
    <property type="component" value="Unassembled WGS sequence"/>
</dbReference>
<keyword evidence="3" id="KW-1185">Reference proteome</keyword>
<dbReference type="RefSeq" id="XP_049134473.1">
    <property type="nucleotide sequence ID" value="XM_049278516.1"/>
</dbReference>